<accession>A0A0V1EEK2</accession>
<comment type="caution">
    <text evidence="1">The sequence shown here is derived from an EMBL/GenBank/DDBJ whole genome shotgun (WGS) entry which is preliminary data.</text>
</comment>
<reference evidence="3 4" key="1">
    <citation type="submission" date="2015-01" db="EMBL/GenBank/DDBJ databases">
        <title>Evolution of Trichinella species and genotypes.</title>
        <authorList>
            <person name="Korhonen P.K."/>
            <person name="Edoardo P."/>
            <person name="Giuseppe L.R."/>
            <person name="Gasser R.B."/>
        </authorList>
    </citation>
    <scope>NUCLEOTIDE SEQUENCE [LARGE SCALE GENOMIC DNA]</scope>
    <source>
        <strain evidence="1">ISS13</strain>
        <strain evidence="2">ISS588</strain>
    </source>
</reference>
<evidence type="ECO:0000313" key="3">
    <source>
        <dbReference type="Proteomes" id="UP000054632"/>
    </source>
</evidence>
<sequence>MLCLGPCMRIRTYVKFIVEICTSIMGFVRLRMTLAMELVSPFLDENRFKFKMTVSNITYKLNIIIYELKKSLFSRLSLRINVFKLKNIYYEYCYLKINVKMHLQLTDLLSLQKDDQ</sequence>
<dbReference type="EMBL" id="JYDR01000053">
    <property type="protein sequence ID" value="KRY71810.1"/>
    <property type="molecule type" value="Genomic_DNA"/>
</dbReference>
<evidence type="ECO:0000313" key="1">
    <source>
        <dbReference type="EMBL" id="KRY71810.1"/>
    </source>
</evidence>
<dbReference type="Proteomes" id="UP000054805">
    <property type="component" value="Unassembled WGS sequence"/>
</dbReference>
<dbReference type="Proteomes" id="UP000054632">
    <property type="component" value="Unassembled WGS sequence"/>
</dbReference>
<name>A0A0V1EEK2_TRIPS</name>
<evidence type="ECO:0000313" key="4">
    <source>
        <dbReference type="Proteomes" id="UP000054805"/>
    </source>
</evidence>
<keyword evidence="4" id="KW-1185">Reference proteome</keyword>
<protein>
    <submittedName>
        <fullName evidence="1">Uncharacterized protein</fullName>
    </submittedName>
</protein>
<evidence type="ECO:0000313" key="2">
    <source>
        <dbReference type="EMBL" id="KRZ25367.1"/>
    </source>
</evidence>
<dbReference type="EMBL" id="JYDS01000103">
    <property type="protein sequence ID" value="KRZ25367.1"/>
    <property type="molecule type" value="Genomic_DNA"/>
</dbReference>
<proteinExistence type="predicted"/>
<dbReference type="AlphaFoldDB" id="A0A0V1EEK2"/>
<gene>
    <name evidence="1" type="ORF">T4A_9615</name>
    <name evidence="2" type="ORF">T4B_11009</name>
</gene>
<organism evidence="1 3">
    <name type="scientific">Trichinella pseudospiralis</name>
    <name type="common">Parasitic roundworm</name>
    <dbReference type="NCBI Taxonomy" id="6337"/>
    <lineage>
        <taxon>Eukaryota</taxon>
        <taxon>Metazoa</taxon>
        <taxon>Ecdysozoa</taxon>
        <taxon>Nematoda</taxon>
        <taxon>Enoplea</taxon>
        <taxon>Dorylaimia</taxon>
        <taxon>Trichinellida</taxon>
        <taxon>Trichinellidae</taxon>
        <taxon>Trichinella</taxon>
    </lineage>
</organism>